<feature type="region of interest" description="Disordered" evidence="1">
    <location>
        <begin position="38"/>
        <end position="66"/>
    </location>
</feature>
<evidence type="ECO:0000313" key="3">
    <source>
        <dbReference type="Proteomes" id="UP000237686"/>
    </source>
</evidence>
<evidence type="ECO:0000313" key="2">
    <source>
        <dbReference type="EMBL" id="PRF20645.1"/>
    </source>
</evidence>
<accession>A0A8E2UTT8</accession>
<feature type="compositionally biased region" description="Basic and acidic residues" evidence="1">
    <location>
        <begin position="46"/>
        <end position="66"/>
    </location>
</feature>
<gene>
    <name evidence="2" type="ORF">C6P98_21355</name>
</gene>
<reference evidence="2 3" key="1">
    <citation type="submission" date="2018-03" db="EMBL/GenBank/DDBJ databases">
        <authorList>
            <person name="Nguyen K."/>
            <person name="Fouts D."/>
            <person name="Sutton G."/>
        </authorList>
    </citation>
    <scope>NUCLEOTIDE SEQUENCE [LARGE SCALE GENOMIC DNA]</scope>
    <source>
        <strain evidence="2 3">AU17135</strain>
    </source>
</reference>
<dbReference type="EMBL" id="PVFZ01000058">
    <property type="protein sequence ID" value="PRF20645.1"/>
    <property type="molecule type" value="Genomic_DNA"/>
</dbReference>
<comment type="caution">
    <text evidence="2">The sequence shown here is derived from an EMBL/GenBank/DDBJ whole genome shotgun (WGS) entry which is preliminary data.</text>
</comment>
<proteinExistence type="predicted"/>
<name>A0A8E2UTT8_9BURK</name>
<sequence length="66" mass="7605">MVTTTWRVIWRHRALKSGCANVCDCSVAHASAAPARRAYRLNKNASQEREDRREERDRLHDRASPA</sequence>
<organism evidence="2 3">
    <name type="scientific">Burkholderia multivorans</name>
    <dbReference type="NCBI Taxonomy" id="87883"/>
    <lineage>
        <taxon>Bacteria</taxon>
        <taxon>Pseudomonadati</taxon>
        <taxon>Pseudomonadota</taxon>
        <taxon>Betaproteobacteria</taxon>
        <taxon>Burkholderiales</taxon>
        <taxon>Burkholderiaceae</taxon>
        <taxon>Burkholderia</taxon>
        <taxon>Burkholderia cepacia complex</taxon>
    </lineage>
</organism>
<dbReference type="Proteomes" id="UP000237686">
    <property type="component" value="Unassembled WGS sequence"/>
</dbReference>
<protein>
    <submittedName>
        <fullName evidence="2">Uncharacterized protein</fullName>
    </submittedName>
</protein>
<dbReference type="AlphaFoldDB" id="A0A8E2UTT8"/>
<evidence type="ECO:0000256" key="1">
    <source>
        <dbReference type="SAM" id="MobiDB-lite"/>
    </source>
</evidence>